<dbReference type="InterPro" id="IPR045340">
    <property type="entry name" value="DUF6533"/>
</dbReference>
<evidence type="ECO:0000313" key="4">
    <source>
        <dbReference type="EMBL" id="EMD35172.1"/>
    </source>
</evidence>
<feature type="transmembrane region" description="Helical" evidence="2">
    <location>
        <begin position="144"/>
        <end position="169"/>
    </location>
</feature>
<keyword evidence="2" id="KW-0472">Membrane</keyword>
<sequence>MSFFDPNILNNPLEYERAKWIAGCCTVSACTIVLYDHLCTLPDEVRYIWSSKLNSVTLLFHLNRWSNTIYALIYLSMLSIPESNKRYCFFNLLHRVYVDISESLPHSSSCTILNHLQQACTAIEFVVWAALSALRVYAVTRGKLWLAATVVVLAFIPGGTNFYSVFIVAPSSPKAVSDPACFTATYIAESTGITSADKWSGTHRLAGAIITRFGVIVFDFVVLLIIWQAYWSETVVYTFCESLIGYELRTLTLPPIISVLMSINIIQIIGIFTNDESVATEYFRNPLSTIILSHFLLNLRSAAHHSLDDSVDSQRTSFIHISHRERAVPRSQAAGIRFASFVANIGEDLVHGTDPGDTETDLMIDTGTADEDVEMISMHDLPSSDSPPGLRPSGPHGMQIPEATLVDILY</sequence>
<reference evidence="4 5" key="1">
    <citation type="journal article" date="2012" name="Proc. Natl. Acad. Sci. U.S.A.">
        <title>Comparative genomics of Ceriporiopsis subvermispora and Phanerochaete chrysosporium provide insight into selective ligninolysis.</title>
        <authorList>
            <person name="Fernandez-Fueyo E."/>
            <person name="Ruiz-Duenas F.J."/>
            <person name="Ferreira P."/>
            <person name="Floudas D."/>
            <person name="Hibbett D.S."/>
            <person name="Canessa P."/>
            <person name="Larrondo L.F."/>
            <person name="James T.Y."/>
            <person name="Seelenfreund D."/>
            <person name="Lobos S."/>
            <person name="Polanco R."/>
            <person name="Tello M."/>
            <person name="Honda Y."/>
            <person name="Watanabe T."/>
            <person name="Watanabe T."/>
            <person name="Ryu J.S."/>
            <person name="Kubicek C.P."/>
            <person name="Schmoll M."/>
            <person name="Gaskell J."/>
            <person name="Hammel K.E."/>
            <person name="St John F.J."/>
            <person name="Vanden Wymelenberg A."/>
            <person name="Sabat G."/>
            <person name="Splinter BonDurant S."/>
            <person name="Syed K."/>
            <person name="Yadav J.S."/>
            <person name="Doddapaneni H."/>
            <person name="Subramanian V."/>
            <person name="Lavin J.L."/>
            <person name="Oguiza J.A."/>
            <person name="Perez G."/>
            <person name="Pisabarro A.G."/>
            <person name="Ramirez L."/>
            <person name="Santoyo F."/>
            <person name="Master E."/>
            <person name="Coutinho P.M."/>
            <person name="Henrissat B."/>
            <person name="Lombard V."/>
            <person name="Magnuson J.K."/>
            <person name="Kuees U."/>
            <person name="Hori C."/>
            <person name="Igarashi K."/>
            <person name="Samejima M."/>
            <person name="Held B.W."/>
            <person name="Barry K.W."/>
            <person name="LaButti K.M."/>
            <person name="Lapidus A."/>
            <person name="Lindquist E.A."/>
            <person name="Lucas S.M."/>
            <person name="Riley R."/>
            <person name="Salamov A.A."/>
            <person name="Hoffmeister D."/>
            <person name="Schwenk D."/>
            <person name="Hadar Y."/>
            <person name="Yarden O."/>
            <person name="de Vries R.P."/>
            <person name="Wiebenga A."/>
            <person name="Stenlid J."/>
            <person name="Eastwood D."/>
            <person name="Grigoriev I.V."/>
            <person name="Berka R.M."/>
            <person name="Blanchette R.A."/>
            <person name="Kersten P."/>
            <person name="Martinez A.T."/>
            <person name="Vicuna R."/>
            <person name="Cullen D."/>
        </authorList>
    </citation>
    <scope>NUCLEOTIDE SEQUENCE [LARGE SCALE GENOMIC DNA]</scope>
    <source>
        <strain evidence="4 5">B</strain>
    </source>
</reference>
<feature type="region of interest" description="Disordered" evidence="1">
    <location>
        <begin position="382"/>
        <end position="401"/>
    </location>
</feature>
<dbReference type="Proteomes" id="UP000016930">
    <property type="component" value="Unassembled WGS sequence"/>
</dbReference>
<feature type="transmembrane region" description="Helical" evidence="2">
    <location>
        <begin position="209"/>
        <end position="231"/>
    </location>
</feature>
<proteinExistence type="predicted"/>
<feature type="domain" description="DUF6533" evidence="3">
    <location>
        <begin position="24"/>
        <end position="65"/>
    </location>
</feature>
<protein>
    <recommendedName>
        <fullName evidence="3">DUF6533 domain-containing protein</fullName>
    </recommendedName>
</protein>
<gene>
    <name evidence="4" type="ORF">CERSUDRAFT_97095</name>
</gene>
<accession>M2R9P4</accession>
<keyword evidence="2" id="KW-1133">Transmembrane helix</keyword>
<evidence type="ECO:0000256" key="1">
    <source>
        <dbReference type="SAM" id="MobiDB-lite"/>
    </source>
</evidence>
<evidence type="ECO:0000256" key="2">
    <source>
        <dbReference type="SAM" id="Phobius"/>
    </source>
</evidence>
<dbReference type="OrthoDB" id="2803882at2759"/>
<evidence type="ECO:0000313" key="5">
    <source>
        <dbReference type="Proteomes" id="UP000016930"/>
    </source>
</evidence>
<dbReference type="HOGENOM" id="CLU_053360_1_0_1"/>
<dbReference type="AlphaFoldDB" id="M2R9P4"/>
<dbReference type="EMBL" id="KB445801">
    <property type="protein sequence ID" value="EMD35172.1"/>
    <property type="molecule type" value="Genomic_DNA"/>
</dbReference>
<keyword evidence="2" id="KW-0812">Transmembrane</keyword>
<keyword evidence="5" id="KW-1185">Reference proteome</keyword>
<feature type="transmembrane region" description="Helical" evidence="2">
    <location>
        <begin position="251"/>
        <end position="272"/>
    </location>
</feature>
<name>M2R9P4_CERS8</name>
<dbReference type="Pfam" id="PF20151">
    <property type="entry name" value="DUF6533"/>
    <property type="match status" value="1"/>
</dbReference>
<evidence type="ECO:0000259" key="3">
    <source>
        <dbReference type="Pfam" id="PF20151"/>
    </source>
</evidence>
<organism evidence="4 5">
    <name type="scientific">Ceriporiopsis subvermispora (strain B)</name>
    <name type="common">White-rot fungus</name>
    <name type="synonym">Gelatoporia subvermispora</name>
    <dbReference type="NCBI Taxonomy" id="914234"/>
    <lineage>
        <taxon>Eukaryota</taxon>
        <taxon>Fungi</taxon>
        <taxon>Dikarya</taxon>
        <taxon>Basidiomycota</taxon>
        <taxon>Agaricomycotina</taxon>
        <taxon>Agaricomycetes</taxon>
        <taxon>Polyporales</taxon>
        <taxon>Gelatoporiaceae</taxon>
        <taxon>Gelatoporia</taxon>
    </lineage>
</organism>